<keyword evidence="4" id="KW-1185">Reference proteome</keyword>
<dbReference type="AlphaFoldDB" id="A0A8H6I3T5"/>
<accession>A0A8H6I3T5</accession>
<keyword evidence="2" id="KW-0812">Transmembrane</keyword>
<dbReference type="Proteomes" id="UP000521943">
    <property type="component" value="Unassembled WGS sequence"/>
</dbReference>
<proteinExistence type="predicted"/>
<sequence length="503" mass="54473">MDDKSSMTPLLHGYKDVEGAPEAGQPTEPSPAPHGCDPVARKRKRRRILFHFFTLLAVVSLVTFHSRRSSRRCHKGRLAGKGNWEMDHGDEDHDHGYIVPPGVVLEKCTTWDGNDVDAAFWPPPHRGPGHHEEPTTSSAAFTVPVDKKLFFLSTGSLASGSFKLTQAEDRTGNDVNTKVDITTYDNGDSKFHDHILGLVRVCTISKEHDESAAGVGIFTPRWRWRGGGDPHRHWRSPHFDVAVELPRALSSDLASSDPLSISSFTTHLPAFTHDVQLPADGVTFKNLALTSTNAHIDAASIVAQNLTIITSNGAIKGEFTTSDKLVLATSNAGIDATLSLYGSDSDKATTAFLSTNNGHIVAATSLLSGSEESGGKFNVTATTSNAKVGLTFPQAPVKSTLKLSTHTSNGGVDVSLHPTYEGSYLLTSSATQNLRVIADENEADPEGRGRKRIVNNKFATKGFVKGETYWESKDEKEDYWGSALLTTSNAHVTLKFEGQEDSE</sequence>
<feature type="region of interest" description="Disordered" evidence="1">
    <location>
        <begin position="1"/>
        <end position="38"/>
    </location>
</feature>
<evidence type="ECO:0000313" key="3">
    <source>
        <dbReference type="EMBL" id="KAF6756856.1"/>
    </source>
</evidence>
<evidence type="ECO:0000256" key="1">
    <source>
        <dbReference type="SAM" id="MobiDB-lite"/>
    </source>
</evidence>
<evidence type="ECO:0000313" key="4">
    <source>
        <dbReference type="Proteomes" id="UP000521943"/>
    </source>
</evidence>
<name>A0A8H6I3T5_9AGAR</name>
<evidence type="ECO:0000256" key="2">
    <source>
        <dbReference type="SAM" id="Phobius"/>
    </source>
</evidence>
<keyword evidence="2" id="KW-1133">Transmembrane helix</keyword>
<feature type="transmembrane region" description="Helical" evidence="2">
    <location>
        <begin position="48"/>
        <end position="65"/>
    </location>
</feature>
<keyword evidence="2" id="KW-0472">Membrane</keyword>
<comment type="caution">
    <text evidence="3">The sequence shown here is derived from an EMBL/GenBank/DDBJ whole genome shotgun (WGS) entry which is preliminary data.</text>
</comment>
<organism evidence="3 4">
    <name type="scientific">Ephemerocybe angulata</name>
    <dbReference type="NCBI Taxonomy" id="980116"/>
    <lineage>
        <taxon>Eukaryota</taxon>
        <taxon>Fungi</taxon>
        <taxon>Dikarya</taxon>
        <taxon>Basidiomycota</taxon>
        <taxon>Agaricomycotina</taxon>
        <taxon>Agaricomycetes</taxon>
        <taxon>Agaricomycetidae</taxon>
        <taxon>Agaricales</taxon>
        <taxon>Agaricineae</taxon>
        <taxon>Psathyrellaceae</taxon>
        <taxon>Ephemerocybe</taxon>
    </lineage>
</organism>
<dbReference type="EMBL" id="JACGCI010000024">
    <property type="protein sequence ID" value="KAF6756856.1"/>
    <property type="molecule type" value="Genomic_DNA"/>
</dbReference>
<protein>
    <submittedName>
        <fullName evidence="3">Uncharacterized protein</fullName>
    </submittedName>
</protein>
<reference evidence="3 4" key="1">
    <citation type="submission" date="2020-07" db="EMBL/GenBank/DDBJ databases">
        <title>Comparative genomics of pyrophilous fungi reveals a link between fire events and developmental genes.</title>
        <authorList>
            <consortium name="DOE Joint Genome Institute"/>
            <person name="Steindorff A.S."/>
            <person name="Carver A."/>
            <person name="Calhoun S."/>
            <person name="Stillman K."/>
            <person name="Liu H."/>
            <person name="Lipzen A."/>
            <person name="Pangilinan J."/>
            <person name="Labutti K."/>
            <person name="Bruns T.D."/>
            <person name="Grigoriev I.V."/>
        </authorList>
    </citation>
    <scope>NUCLEOTIDE SEQUENCE [LARGE SCALE GENOMIC DNA]</scope>
    <source>
        <strain evidence="3 4">CBS 144469</strain>
    </source>
</reference>
<gene>
    <name evidence="3" type="ORF">DFP72DRAFT_963527</name>
</gene>
<dbReference type="OrthoDB" id="5570013at2759"/>